<evidence type="ECO:0000313" key="4">
    <source>
        <dbReference type="EMBL" id="MFD0977922.1"/>
    </source>
</evidence>
<name>A0ABW3IIH6_9FLAO</name>
<accession>A0ABW3IIH6</accession>
<dbReference type="PANTHER" id="PTHR34216:SF3">
    <property type="entry name" value="POLY-BETA-1,6-N-ACETYL-D-GLUCOSAMINE N-DEACETYLASE"/>
    <property type="match status" value="1"/>
</dbReference>
<dbReference type="InterPro" id="IPR011330">
    <property type="entry name" value="Glyco_hydro/deAcase_b/a-brl"/>
</dbReference>
<organism evidence="4 5">
    <name type="scientific">Salinimicrobium gaetbulicola</name>
    <dbReference type="NCBI Taxonomy" id="999702"/>
    <lineage>
        <taxon>Bacteria</taxon>
        <taxon>Pseudomonadati</taxon>
        <taxon>Bacteroidota</taxon>
        <taxon>Flavobacteriia</taxon>
        <taxon>Flavobacteriales</taxon>
        <taxon>Flavobacteriaceae</taxon>
        <taxon>Salinimicrobium</taxon>
    </lineage>
</organism>
<dbReference type="InterPro" id="IPR002509">
    <property type="entry name" value="NODB_dom"/>
</dbReference>
<dbReference type="Pfam" id="PF01522">
    <property type="entry name" value="Polysacc_deac_1"/>
    <property type="match status" value="2"/>
</dbReference>
<sequence length="327" mass="37733">MLIVSNYHYIREDFSAKYPSIFGLTPEKFRRQLEELAKHGQFISQEELLKFRGRSFDKNYILITFDDGLKEQYELAKPILDEMGIPAVFFINTSNFKEANVSLVHKIHMVRSQLASEEILQALEKKDTSPLSDKEKKQAIDHYNYDDERTAILKYVLNFKLTLQEQENFISPLFDALFEAQKVASELYFDKKTLGKLHGEGSLGSHSHTHVPLGQLASEDLRKELKMTQSFFMENFGKISETISYPYGSYEACRGISEEIENAGFKLGFTMERAANKSLQEDSLLLSRFDCNDLPLGKNDLFNGKNIFTNPLLRKWHSNESSLTHKR</sequence>
<dbReference type="InterPro" id="IPR051398">
    <property type="entry name" value="Polysacch_Deacetylase"/>
</dbReference>
<feature type="domain" description="NodB homology" evidence="3">
    <location>
        <begin position="59"/>
        <end position="327"/>
    </location>
</feature>
<evidence type="ECO:0000313" key="5">
    <source>
        <dbReference type="Proteomes" id="UP001597100"/>
    </source>
</evidence>
<comment type="subcellular location">
    <subcellularLocation>
        <location evidence="1">Secreted</location>
    </subcellularLocation>
</comment>
<dbReference type="EMBL" id="JBHTJP010000035">
    <property type="protein sequence ID" value="MFD0977922.1"/>
    <property type="molecule type" value="Genomic_DNA"/>
</dbReference>
<dbReference type="Gene3D" id="3.20.20.370">
    <property type="entry name" value="Glycoside hydrolase/deacetylase"/>
    <property type="match status" value="1"/>
</dbReference>
<protein>
    <submittedName>
        <fullName evidence="4">Polysaccharide deacetylase family protein</fullName>
    </submittedName>
</protein>
<reference evidence="5" key="1">
    <citation type="journal article" date="2019" name="Int. J. Syst. Evol. Microbiol.">
        <title>The Global Catalogue of Microorganisms (GCM) 10K type strain sequencing project: providing services to taxonomists for standard genome sequencing and annotation.</title>
        <authorList>
            <consortium name="The Broad Institute Genomics Platform"/>
            <consortium name="The Broad Institute Genome Sequencing Center for Infectious Disease"/>
            <person name="Wu L."/>
            <person name="Ma J."/>
        </authorList>
    </citation>
    <scope>NUCLEOTIDE SEQUENCE [LARGE SCALE GENOMIC DNA]</scope>
    <source>
        <strain evidence="5">CCUG 60898</strain>
    </source>
</reference>
<dbReference type="Proteomes" id="UP001597100">
    <property type="component" value="Unassembled WGS sequence"/>
</dbReference>
<keyword evidence="5" id="KW-1185">Reference proteome</keyword>
<dbReference type="PROSITE" id="PS51677">
    <property type="entry name" value="NODB"/>
    <property type="match status" value="1"/>
</dbReference>
<comment type="caution">
    <text evidence="4">The sequence shown here is derived from an EMBL/GenBank/DDBJ whole genome shotgun (WGS) entry which is preliminary data.</text>
</comment>
<dbReference type="SUPFAM" id="SSF88713">
    <property type="entry name" value="Glycoside hydrolase/deacetylase"/>
    <property type="match status" value="1"/>
</dbReference>
<dbReference type="PANTHER" id="PTHR34216">
    <property type="match status" value="1"/>
</dbReference>
<evidence type="ECO:0000256" key="1">
    <source>
        <dbReference type="ARBA" id="ARBA00004613"/>
    </source>
</evidence>
<keyword evidence="2" id="KW-0732">Signal</keyword>
<dbReference type="RefSeq" id="WP_380740604.1">
    <property type="nucleotide sequence ID" value="NZ_JBHTJP010000035.1"/>
</dbReference>
<evidence type="ECO:0000259" key="3">
    <source>
        <dbReference type="PROSITE" id="PS51677"/>
    </source>
</evidence>
<gene>
    <name evidence="4" type="ORF">ACFQ1G_14085</name>
</gene>
<evidence type="ECO:0000256" key="2">
    <source>
        <dbReference type="ARBA" id="ARBA00022729"/>
    </source>
</evidence>
<proteinExistence type="predicted"/>